<proteinExistence type="predicted"/>
<dbReference type="PANTHER" id="PTHR30001">
    <property type="entry name" value="RIBONUCLEASE"/>
    <property type="match status" value="1"/>
</dbReference>
<evidence type="ECO:0000259" key="6">
    <source>
        <dbReference type="PROSITE" id="PS50126"/>
    </source>
</evidence>
<dbReference type="SUPFAM" id="SSF50249">
    <property type="entry name" value="Nucleic acid-binding proteins"/>
    <property type="match status" value="1"/>
</dbReference>
<keyword evidence="3" id="KW-0378">Hydrolase</keyword>
<dbReference type="InterPro" id="IPR019307">
    <property type="entry name" value="RNA-bd_AU-1/RNase_E/G"/>
</dbReference>
<accession>A0ABS6K9I7</accession>
<keyword evidence="2" id="KW-0479">Metal-binding</keyword>
<organism evidence="7 8">
    <name type="scientific">Diplocloster modestus</name>
    <dbReference type="NCBI Taxonomy" id="2850322"/>
    <lineage>
        <taxon>Bacteria</taxon>
        <taxon>Bacillati</taxon>
        <taxon>Bacillota</taxon>
        <taxon>Clostridia</taxon>
        <taxon>Lachnospirales</taxon>
        <taxon>Lachnospiraceae</taxon>
        <taxon>Diplocloster</taxon>
    </lineage>
</organism>
<evidence type="ECO:0000313" key="8">
    <source>
        <dbReference type="Proteomes" id="UP001314681"/>
    </source>
</evidence>
<dbReference type="EMBL" id="JAHQCX010000009">
    <property type="protein sequence ID" value="MBU9727188.1"/>
    <property type="molecule type" value="Genomic_DNA"/>
</dbReference>
<evidence type="ECO:0000256" key="5">
    <source>
        <dbReference type="ARBA" id="ARBA00022884"/>
    </source>
</evidence>
<evidence type="ECO:0000256" key="4">
    <source>
        <dbReference type="ARBA" id="ARBA00022842"/>
    </source>
</evidence>
<keyword evidence="8" id="KW-1185">Reference proteome</keyword>
<reference evidence="7 8" key="1">
    <citation type="submission" date="2021-06" db="EMBL/GenBank/DDBJ databases">
        <title>Description of novel taxa of the family Lachnospiraceae.</title>
        <authorList>
            <person name="Chaplin A.V."/>
            <person name="Sokolova S.R."/>
            <person name="Pikina A.P."/>
            <person name="Korzhanova M."/>
            <person name="Belova V."/>
            <person name="Korostin D."/>
            <person name="Efimov B.A."/>
        </authorList>
    </citation>
    <scope>NUCLEOTIDE SEQUENCE [LARGE SCALE GENOMIC DNA]</scope>
    <source>
        <strain evidence="7 8">ASD4241</strain>
    </source>
</reference>
<dbReference type="Proteomes" id="UP001314681">
    <property type="component" value="Unassembled WGS sequence"/>
</dbReference>
<dbReference type="InterPro" id="IPR004659">
    <property type="entry name" value="RNase_E/G"/>
</dbReference>
<dbReference type="InterPro" id="IPR003029">
    <property type="entry name" value="S1_domain"/>
</dbReference>
<keyword evidence="5" id="KW-0694">RNA-binding</keyword>
<protein>
    <submittedName>
        <fullName evidence="7">Ribonuclease E/G</fullName>
    </submittedName>
</protein>
<gene>
    <name evidence="7" type="ORF">KTH90_14310</name>
</gene>
<evidence type="ECO:0000313" key="7">
    <source>
        <dbReference type="EMBL" id="MBU9727188.1"/>
    </source>
</evidence>
<dbReference type="NCBIfam" id="TIGR00757">
    <property type="entry name" value="RNaseEG"/>
    <property type="match status" value="1"/>
</dbReference>
<evidence type="ECO:0000256" key="2">
    <source>
        <dbReference type="ARBA" id="ARBA00022723"/>
    </source>
</evidence>
<dbReference type="Pfam" id="PF10150">
    <property type="entry name" value="RNase_E_G"/>
    <property type="match status" value="1"/>
</dbReference>
<dbReference type="InterPro" id="IPR012340">
    <property type="entry name" value="NA-bd_OB-fold"/>
</dbReference>
<dbReference type="SMART" id="SM00316">
    <property type="entry name" value="S1"/>
    <property type="match status" value="1"/>
</dbReference>
<keyword evidence="4" id="KW-0460">Magnesium</keyword>
<dbReference type="CDD" id="cd04453">
    <property type="entry name" value="S1_RNase_E"/>
    <property type="match status" value="1"/>
</dbReference>
<sequence>MENKLIITKMHLREKPRIISALYENGILMELTCEEETAGQLLGNIYIGRVKNIVENIQAAFVEISNQVICYLAFQDLKNPIFTSVKTGNTLKVGDELLVQVSKEAVKTKAPVVTTNLNFTGKYAVLTTGSQRIGVSAKIPEDRKAELKALVEPFAAQDYGFVVRTNAKAASEEELRKEIRQLTGQYRELCEIAAHRPCFSLLHKALEGHMTHLRDTYMESLDEILTDDPALYEEMLSYLSCKQPEDQKKLKLYHDPFPLIKLYNLESALQDALKERVWLKSGAYLVIQQTEALAVIDVNTGKFSGHKQMQDTFLKINLEAAKEIARQIRLRNLSGIIIVDFIDMERSQDRQMLMDSFHHALKQDPVKTSLVGISKLNLVELTRKKIRRPLGEQLTQACPVCHGSGFLY</sequence>
<comment type="cofactor">
    <cofactor evidence="1">
        <name>Mg(2+)</name>
        <dbReference type="ChEBI" id="CHEBI:18420"/>
    </cofactor>
</comment>
<feature type="domain" description="S1 motif" evidence="6">
    <location>
        <begin position="43"/>
        <end position="116"/>
    </location>
</feature>
<evidence type="ECO:0000256" key="1">
    <source>
        <dbReference type="ARBA" id="ARBA00001946"/>
    </source>
</evidence>
<evidence type="ECO:0000256" key="3">
    <source>
        <dbReference type="ARBA" id="ARBA00022801"/>
    </source>
</evidence>
<dbReference type="PANTHER" id="PTHR30001:SF0">
    <property type="entry name" value="RIBONUCLEASE G"/>
    <property type="match status" value="1"/>
</dbReference>
<name>A0ABS6K9I7_9FIRM</name>
<dbReference type="Gene3D" id="2.40.50.140">
    <property type="entry name" value="Nucleic acid-binding proteins"/>
    <property type="match status" value="1"/>
</dbReference>
<comment type="caution">
    <text evidence="7">The sequence shown here is derived from an EMBL/GenBank/DDBJ whole genome shotgun (WGS) entry which is preliminary data.</text>
</comment>
<dbReference type="PROSITE" id="PS50126">
    <property type="entry name" value="S1"/>
    <property type="match status" value="1"/>
</dbReference>
<dbReference type="RefSeq" id="WP_238726972.1">
    <property type="nucleotide sequence ID" value="NZ_JAHQCX010000009.1"/>
</dbReference>